<dbReference type="SUPFAM" id="SSF57667">
    <property type="entry name" value="beta-beta-alpha zinc fingers"/>
    <property type="match status" value="1"/>
</dbReference>
<dbReference type="STRING" id="1149755.A0A2J6RHN0"/>
<dbReference type="OrthoDB" id="3564196at2759"/>
<feature type="domain" description="Ubiquitin-like" evidence="3">
    <location>
        <begin position="144"/>
        <end position="219"/>
    </location>
</feature>
<dbReference type="InterPro" id="IPR029071">
    <property type="entry name" value="Ubiquitin-like_domsf"/>
</dbReference>
<dbReference type="CDD" id="cd17039">
    <property type="entry name" value="Ubl_ubiquitin_like"/>
    <property type="match status" value="1"/>
</dbReference>
<gene>
    <name evidence="5" type="ORF">L207DRAFT_491623</name>
</gene>
<feature type="region of interest" description="Disordered" evidence="2">
    <location>
        <begin position="18"/>
        <end position="38"/>
    </location>
</feature>
<dbReference type="SMART" id="SM00213">
    <property type="entry name" value="UBQ"/>
    <property type="match status" value="3"/>
</dbReference>
<dbReference type="Gene3D" id="3.10.20.90">
    <property type="entry name" value="Phosphatidylinositol 3-kinase Catalytic Subunit, Chain A, domain 1"/>
    <property type="match status" value="3"/>
</dbReference>
<dbReference type="InterPro" id="IPR013087">
    <property type="entry name" value="Znf_C2H2_type"/>
</dbReference>
<evidence type="ECO:0000313" key="6">
    <source>
        <dbReference type="Proteomes" id="UP000235786"/>
    </source>
</evidence>
<organism evidence="5 6">
    <name type="scientific">Hyaloscypha variabilis (strain UAMH 11265 / GT02V1 / F)</name>
    <name type="common">Meliniomyces variabilis</name>
    <dbReference type="NCBI Taxonomy" id="1149755"/>
    <lineage>
        <taxon>Eukaryota</taxon>
        <taxon>Fungi</taxon>
        <taxon>Dikarya</taxon>
        <taxon>Ascomycota</taxon>
        <taxon>Pezizomycotina</taxon>
        <taxon>Leotiomycetes</taxon>
        <taxon>Helotiales</taxon>
        <taxon>Hyaloscyphaceae</taxon>
        <taxon>Hyaloscypha</taxon>
        <taxon>Hyaloscypha variabilis</taxon>
    </lineage>
</organism>
<dbReference type="Gene3D" id="3.30.160.60">
    <property type="entry name" value="Classic Zinc Finger"/>
    <property type="match status" value="1"/>
</dbReference>
<dbReference type="InterPro" id="IPR000626">
    <property type="entry name" value="Ubiquitin-like_dom"/>
</dbReference>
<name>A0A2J6RHN0_HYAVF</name>
<feature type="domain" description="C2H2-type" evidence="4">
    <location>
        <begin position="404"/>
        <end position="432"/>
    </location>
</feature>
<feature type="domain" description="Ubiquitin-like" evidence="3">
    <location>
        <begin position="58"/>
        <end position="127"/>
    </location>
</feature>
<dbReference type="SMART" id="SM00355">
    <property type="entry name" value="ZnF_C2H2"/>
    <property type="match status" value="3"/>
</dbReference>
<dbReference type="GO" id="GO:0008270">
    <property type="term" value="F:zinc ion binding"/>
    <property type="evidence" value="ECO:0007669"/>
    <property type="project" value="UniProtKB-KW"/>
</dbReference>
<dbReference type="InterPro" id="IPR050158">
    <property type="entry name" value="Ubiquitin_ubiquitin-like"/>
</dbReference>
<dbReference type="Pfam" id="PF00240">
    <property type="entry name" value="ubiquitin"/>
    <property type="match status" value="3"/>
</dbReference>
<dbReference type="Proteomes" id="UP000235786">
    <property type="component" value="Unassembled WGS sequence"/>
</dbReference>
<reference evidence="5 6" key="1">
    <citation type="submission" date="2016-04" db="EMBL/GenBank/DDBJ databases">
        <title>A degradative enzymes factory behind the ericoid mycorrhizal symbiosis.</title>
        <authorList>
            <consortium name="DOE Joint Genome Institute"/>
            <person name="Martino E."/>
            <person name="Morin E."/>
            <person name="Grelet G."/>
            <person name="Kuo A."/>
            <person name="Kohler A."/>
            <person name="Daghino S."/>
            <person name="Barry K."/>
            <person name="Choi C."/>
            <person name="Cichocki N."/>
            <person name="Clum A."/>
            <person name="Copeland A."/>
            <person name="Hainaut M."/>
            <person name="Haridas S."/>
            <person name="Labutti K."/>
            <person name="Lindquist E."/>
            <person name="Lipzen A."/>
            <person name="Khouja H.-R."/>
            <person name="Murat C."/>
            <person name="Ohm R."/>
            <person name="Olson A."/>
            <person name="Spatafora J."/>
            <person name="Veneault-Fourrey C."/>
            <person name="Henrissat B."/>
            <person name="Grigoriev I."/>
            <person name="Martin F."/>
            <person name="Perotto S."/>
        </authorList>
    </citation>
    <scope>NUCLEOTIDE SEQUENCE [LARGE SCALE GENOMIC DNA]</scope>
    <source>
        <strain evidence="5 6">F</strain>
    </source>
</reference>
<dbReference type="Pfam" id="PF00096">
    <property type="entry name" value="zf-C2H2"/>
    <property type="match status" value="1"/>
</dbReference>
<dbReference type="PANTHER" id="PTHR10666">
    <property type="entry name" value="UBIQUITIN"/>
    <property type="match status" value="1"/>
</dbReference>
<dbReference type="AlphaFoldDB" id="A0A2J6RHN0"/>
<evidence type="ECO:0000259" key="3">
    <source>
        <dbReference type="PROSITE" id="PS50053"/>
    </source>
</evidence>
<sequence length="469" mass="52045">MSSSLIKFFDALNLASPPSSVTPVVKSQQSSTRSTCVRHVREPGAPTSRQHAENDNPCQICIDRSGRTTIKVQVKGSDTIELAKLKIFEATDIEPACQNLSLKGQTLVADTRSVSSYGISALDSLQLHEYDSNHPILAVATTGWTINVKTLTGKKIALEAKSTDTVDNVKSKIQDKEGIPPNHQRLIFAGGIIKGGRTLSEYAIRNGSTIHMVICLRGGGPGWQLRVQTSEGRRLYISVNVHGTVMDLKARILDQEGIHPDIQSIRFRGTELDDQKTLVDYGVSRGTKETIDLVILEEQQEVPRPFQSASDVITESLDPRFIWTPSGREAGMDQYQVSHDIVAIGMSQPNPAQAAASPSTPTSFVDSLPPAPEIIVCNQGDCVNNPFPTRTALNRHMRYHIRPFLCPQCPKDFGTTTHLERHINERHNTTEKYYCHVQGCIYAQNTQNGKFFPRKDNLRRHIRLKHPNV</sequence>
<evidence type="ECO:0000256" key="1">
    <source>
        <dbReference type="PROSITE-ProRule" id="PRU00042"/>
    </source>
</evidence>
<dbReference type="InterPro" id="IPR036236">
    <property type="entry name" value="Znf_C2H2_sf"/>
</dbReference>
<keyword evidence="6" id="KW-1185">Reference proteome</keyword>
<dbReference type="EMBL" id="KZ613948">
    <property type="protein sequence ID" value="PMD38020.1"/>
    <property type="molecule type" value="Genomic_DNA"/>
</dbReference>
<proteinExistence type="predicted"/>
<dbReference type="PROSITE" id="PS00028">
    <property type="entry name" value="ZINC_FINGER_C2H2_1"/>
    <property type="match status" value="1"/>
</dbReference>
<evidence type="ECO:0000256" key="2">
    <source>
        <dbReference type="SAM" id="MobiDB-lite"/>
    </source>
</evidence>
<dbReference type="PROSITE" id="PS50157">
    <property type="entry name" value="ZINC_FINGER_C2H2_2"/>
    <property type="match status" value="1"/>
</dbReference>
<dbReference type="FunFam" id="3.10.20.90:FF:000160">
    <property type="entry name" value="Polyubiquitin-C"/>
    <property type="match status" value="1"/>
</dbReference>
<feature type="domain" description="Ubiquitin-like" evidence="3">
    <location>
        <begin position="223"/>
        <end position="287"/>
    </location>
</feature>
<keyword evidence="1" id="KW-0863">Zinc-finger</keyword>
<dbReference type="SUPFAM" id="SSF54236">
    <property type="entry name" value="Ubiquitin-like"/>
    <property type="match status" value="3"/>
</dbReference>
<dbReference type="InterPro" id="IPR019956">
    <property type="entry name" value="Ubiquitin_dom"/>
</dbReference>
<keyword evidence="1" id="KW-0479">Metal-binding</keyword>
<dbReference type="PROSITE" id="PS50053">
    <property type="entry name" value="UBIQUITIN_2"/>
    <property type="match status" value="3"/>
</dbReference>
<dbReference type="PRINTS" id="PR00348">
    <property type="entry name" value="UBIQUITIN"/>
</dbReference>
<protein>
    <submittedName>
        <fullName evidence="5">Ubiquitin-domain-containing protein</fullName>
    </submittedName>
</protein>
<accession>A0A2J6RHN0</accession>
<evidence type="ECO:0000259" key="4">
    <source>
        <dbReference type="PROSITE" id="PS50157"/>
    </source>
</evidence>
<feature type="compositionally biased region" description="Low complexity" evidence="2">
    <location>
        <begin position="18"/>
        <end position="32"/>
    </location>
</feature>
<keyword evidence="1" id="KW-0862">Zinc</keyword>
<evidence type="ECO:0000313" key="5">
    <source>
        <dbReference type="EMBL" id="PMD38020.1"/>
    </source>
</evidence>